<dbReference type="Pfam" id="PF09992">
    <property type="entry name" value="NAGPA"/>
    <property type="match status" value="1"/>
</dbReference>
<dbReference type="KEGG" id="cbat:M666_10660"/>
<sequence>MKYLLSFLFAAAIILLFSFNEFSDAGEISWNKIDEGLYYAEYDAPKKSSLGDSKINILKISTKLYNLNLLSAKENGERIKTAKKWAQDKNQIAVINAGMYMQDFATNVGFMKNFNFTNNGRLSKDNTIAAFNRKNDSVPEFQIIDRTCQNWDELKHQYNSYTQSIRMVDCNQKNKWGQQSKKWSMVVIGKDKEGNALFIFTRSPYSVHDFINILLNSSLEVYNLMYLEGGPEASFYMHYNETKVEKMGSYETGFNENDDNNVFWSIPNAIGISKR</sequence>
<evidence type="ECO:0000313" key="2">
    <source>
        <dbReference type="EMBL" id="AIZ42004.1"/>
    </source>
</evidence>
<dbReference type="RefSeq" id="WP_029445843.1">
    <property type="nucleotide sequence ID" value="NZ_CP009976.1"/>
</dbReference>
<protein>
    <recommendedName>
        <fullName evidence="1">Phosphodiester glycosidase domain-containing protein</fullName>
    </recommendedName>
</protein>
<dbReference type="AlphaFoldDB" id="A0AAU8S1T3"/>
<feature type="domain" description="Phosphodiester glycosidase" evidence="1">
    <location>
        <begin position="90"/>
        <end position="272"/>
    </location>
</feature>
<dbReference type="Proteomes" id="UP000030786">
    <property type="component" value="Chromosome"/>
</dbReference>
<reference evidence="2 3" key="1">
    <citation type="journal article" date="2014" name="Environ. Microbiol.">
        <title>Contrasting genomic patterns and infection strategies of two co-existing Bacteroidetes podovirus genera.</title>
        <authorList>
            <person name="Holmfeldt K."/>
            <person name="Howard-Varona C."/>
            <person name="Solonenko N."/>
            <person name="Sullivan M.B."/>
        </authorList>
    </citation>
    <scope>NUCLEOTIDE SEQUENCE [LARGE SCALE GENOMIC DNA]</scope>
    <source>
        <strain evidence="2 3">18</strain>
    </source>
</reference>
<dbReference type="InterPro" id="IPR018711">
    <property type="entry name" value="NAGPA"/>
</dbReference>
<organism evidence="2 3">
    <name type="scientific">Cellulophaga baltica 18</name>
    <dbReference type="NCBI Taxonomy" id="1348584"/>
    <lineage>
        <taxon>Bacteria</taxon>
        <taxon>Pseudomonadati</taxon>
        <taxon>Bacteroidota</taxon>
        <taxon>Flavobacteriia</taxon>
        <taxon>Flavobacteriales</taxon>
        <taxon>Flavobacteriaceae</taxon>
        <taxon>Cellulophaga</taxon>
    </lineage>
</organism>
<evidence type="ECO:0000259" key="1">
    <source>
        <dbReference type="Pfam" id="PF09992"/>
    </source>
</evidence>
<proteinExistence type="predicted"/>
<gene>
    <name evidence="2" type="ORF">M666_10660</name>
</gene>
<dbReference type="GeneID" id="78061201"/>
<name>A0AAU8S1T3_9FLAO</name>
<dbReference type="EMBL" id="CP009976">
    <property type="protein sequence ID" value="AIZ42004.1"/>
    <property type="molecule type" value="Genomic_DNA"/>
</dbReference>
<accession>A0AAU8S1T3</accession>
<evidence type="ECO:0000313" key="3">
    <source>
        <dbReference type="Proteomes" id="UP000030786"/>
    </source>
</evidence>